<comment type="caution">
    <text evidence="1">The sequence shown here is derived from an EMBL/GenBank/DDBJ whole genome shotgun (WGS) entry which is preliminary data.</text>
</comment>
<accession>A0A5B7ICV0</accession>
<sequence>MAANHSATSLPTHVSCTASTTTSYTITFTTSSTTLSSLRLHCHYRHDHYATVAKCHLSLDFSLVCGQLSFVSASGLGTSVQLWSRPRVKAASAAHRAPGVAQ</sequence>
<proteinExistence type="predicted"/>
<name>A0A5B7ICV0_PORTR</name>
<evidence type="ECO:0000313" key="2">
    <source>
        <dbReference type="Proteomes" id="UP000324222"/>
    </source>
</evidence>
<keyword evidence="2" id="KW-1185">Reference proteome</keyword>
<dbReference type="EMBL" id="VSRR010051909">
    <property type="protein sequence ID" value="MPC79719.1"/>
    <property type="molecule type" value="Genomic_DNA"/>
</dbReference>
<gene>
    <name evidence="1" type="ORF">E2C01_074261</name>
</gene>
<dbReference type="Proteomes" id="UP000324222">
    <property type="component" value="Unassembled WGS sequence"/>
</dbReference>
<protein>
    <submittedName>
        <fullName evidence="1">Uncharacterized protein</fullName>
    </submittedName>
</protein>
<organism evidence="1 2">
    <name type="scientific">Portunus trituberculatus</name>
    <name type="common">Swimming crab</name>
    <name type="synonym">Neptunus trituberculatus</name>
    <dbReference type="NCBI Taxonomy" id="210409"/>
    <lineage>
        <taxon>Eukaryota</taxon>
        <taxon>Metazoa</taxon>
        <taxon>Ecdysozoa</taxon>
        <taxon>Arthropoda</taxon>
        <taxon>Crustacea</taxon>
        <taxon>Multicrustacea</taxon>
        <taxon>Malacostraca</taxon>
        <taxon>Eumalacostraca</taxon>
        <taxon>Eucarida</taxon>
        <taxon>Decapoda</taxon>
        <taxon>Pleocyemata</taxon>
        <taxon>Brachyura</taxon>
        <taxon>Eubrachyura</taxon>
        <taxon>Portunoidea</taxon>
        <taxon>Portunidae</taxon>
        <taxon>Portuninae</taxon>
        <taxon>Portunus</taxon>
    </lineage>
</organism>
<reference evidence="1 2" key="1">
    <citation type="submission" date="2019-05" db="EMBL/GenBank/DDBJ databases">
        <title>Another draft genome of Portunus trituberculatus and its Hox gene families provides insights of decapod evolution.</title>
        <authorList>
            <person name="Jeong J.-H."/>
            <person name="Song I."/>
            <person name="Kim S."/>
            <person name="Choi T."/>
            <person name="Kim D."/>
            <person name="Ryu S."/>
            <person name="Kim W."/>
        </authorList>
    </citation>
    <scope>NUCLEOTIDE SEQUENCE [LARGE SCALE GENOMIC DNA]</scope>
    <source>
        <tissue evidence="1">Muscle</tissue>
    </source>
</reference>
<dbReference type="AlphaFoldDB" id="A0A5B7ICV0"/>
<evidence type="ECO:0000313" key="1">
    <source>
        <dbReference type="EMBL" id="MPC79719.1"/>
    </source>
</evidence>